<feature type="domain" description="EAL" evidence="3">
    <location>
        <begin position="922"/>
        <end position="1181"/>
    </location>
</feature>
<dbReference type="InterPro" id="IPR013655">
    <property type="entry name" value="PAS_fold_3"/>
</dbReference>
<dbReference type="InterPro" id="IPR052155">
    <property type="entry name" value="Biofilm_reg_signaling"/>
</dbReference>
<gene>
    <name evidence="5" type="ORF">G3446_06435</name>
</gene>
<feature type="domain" description="PAS" evidence="1">
    <location>
        <begin position="622"/>
        <end position="693"/>
    </location>
</feature>
<protein>
    <submittedName>
        <fullName evidence="5">EAL domain-containing protein</fullName>
    </submittedName>
</protein>
<dbReference type="NCBIfam" id="TIGR00254">
    <property type="entry name" value="GGDEF"/>
    <property type="match status" value="1"/>
</dbReference>
<dbReference type="Pfam" id="PF08447">
    <property type="entry name" value="PAS_3"/>
    <property type="match status" value="2"/>
</dbReference>
<dbReference type="SMART" id="SM00086">
    <property type="entry name" value="PAC"/>
    <property type="match status" value="3"/>
</dbReference>
<dbReference type="Gene3D" id="3.20.20.450">
    <property type="entry name" value="EAL domain"/>
    <property type="match status" value="1"/>
</dbReference>
<dbReference type="Pfam" id="PF00563">
    <property type="entry name" value="EAL"/>
    <property type="match status" value="1"/>
</dbReference>
<feature type="domain" description="PAC" evidence="2">
    <location>
        <begin position="696"/>
        <end position="748"/>
    </location>
</feature>
<dbReference type="InterPro" id="IPR043128">
    <property type="entry name" value="Rev_trsase/Diguanyl_cyclase"/>
</dbReference>
<evidence type="ECO:0000313" key="6">
    <source>
        <dbReference type="Proteomes" id="UP000483379"/>
    </source>
</evidence>
<dbReference type="PANTHER" id="PTHR44757:SF2">
    <property type="entry name" value="BIOFILM ARCHITECTURE MAINTENANCE PROTEIN MBAA"/>
    <property type="match status" value="1"/>
</dbReference>
<dbReference type="InterPro" id="IPR001633">
    <property type="entry name" value="EAL_dom"/>
</dbReference>
<dbReference type="Pfam" id="PF00990">
    <property type="entry name" value="GGDEF"/>
    <property type="match status" value="1"/>
</dbReference>
<dbReference type="NCBIfam" id="TIGR00229">
    <property type="entry name" value="sensory_box"/>
    <property type="match status" value="3"/>
</dbReference>
<evidence type="ECO:0000259" key="2">
    <source>
        <dbReference type="PROSITE" id="PS50113"/>
    </source>
</evidence>
<comment type="caution">
    <text evidence="5">The sequence shown here is derived from an EMBL/GenBank/DDBJ whole genome shotgun (WGS) entry which is preliminary data.</text>
</comment>
<proteinExistence type="predicted"/>
<dbReference type="SMART" id="SM00091">
    <property type="entry name" value="PAS"/>
    <property type="match status" value="3"/>
</dbReference>
<dbReference type="InterPro" id="IPR035965">
    <property type="entry name" value="PAS-like_dom_sf"/>
</dbReference>
<name>A0A6M0JVH1_9GAMM</name>
<evidence type="ECO:0000259" key="4">
    <source>
        <dbReference type="PROSITE" id="PS50887"/>
    </source>
</evidence>
<feature type="domain" description="PAC" evidence="2">
    <location>
        <begin position="265"/>
        <end position="317"/>
    </location>
</feature>
<dbReference type="Pfam" id="PF13426">
    <property type="entry name" value="PAS_9"/>
    <property type="match status" value="1"/>
</dbReference>
<dbReference type="PROSITE" id="PS50112">
    <property type="entry name" value="PAS"/>
    <property type="match status" value="1"/>
</dbReference>
<dbReference type="InterPro" id="IPR001610">
    <property type="entry name" value="PAC"/>
</dbReference>
<reference evidence="5 6" key="1">
    <citation type="submission" date="2020-02" db="EMBL/GenBank/DDBJ databases">
        <title>Genome sequences of Thiorhodococcus mannitoliphagus and Thiorhodococcus minor, purple sulfur photosynthetic bacteria in the gammaproteobacterial family, Chromatiaceae.</title>
        <authorList>
            <person name="Aviles F.A."/>
            <person name="Meyer T.E."/>
            <person name="Kyndt J.A."/>
        </authorList>
    </citation>
    <scope>NUCLEOTIDE SEQUENCE [LARGE SCALE GENOMIC DNA]</scope>
    <source>
        <strain evidence="5 6">DSM 11518</strain>
    </source>
</reference>
<dbReference type="SUPFAM" id="SSF55073">
    <property type="entry name" value="Nucleotide cyclase"/>
    <property type="match status" value="1"/>
</dbReference>
<organism evidence="5 6">
    <name type="scientific">Thiorhodococcus minor</name>
    <dbReference type="NCBI Taxonomy" id="57489"/>
    <lineage>
        <taxon>Bacteria</taxon>
        <taxon>Pseudomonadati</taxon>
        <taxon>Pseudomonadota</taxon>
        <taxon>Gammaproteobacteria</taxon>
        <taxon>Chromatiales</taxon>
        <taxon>Chromatiaceae</taxon>
        <taxon>Thiorhodococcus</taxon>
    </lineage>
</organism>
<keyword evidence="6" id="KW-1185">Reference proteome</keyword>
<accession>A0A6M0JVH1</accession>
<evidence type="ECO:0000313" key="5">
    <source>
        <dbReference type="EMBL" id="NEV61530.1"/>
    </source>
</evidence>
<dbReference type="EMBL" id="JAAIJQ010000013">
    <property type="protein sequence ID" value="NEV61530.1"/>
    <property type="molecule type" value="Genomic_DNA"/>
</dbReference>
<dbReference type="AlphaFoldDB" id="A0A6M0JVH1"/>
<dbReference type="SUPFAM" id="SSF141868">
    <property type="entry name" value="EAL domain-like"/>
    <property type="match status" value="1"/>
</dbReference>
<dbReference type="InterPro" id="IPR000160">
    <property type="entry name" value="GGDEF_dom"/>
</dbReference>
<dbReference type="Gene3D" id="3.30.70.270">
    <property type="match status" value="1"/>
</dbReference>
<dbReference type="PROSITE" id="PS50883">
    <property type="entry name" value="EAL"/>
    <property type="match status" value="1"/>
</dbReference>
<evidence type="ECO:0000259" key="1">
    <source>
        <dbReference type="PROSITE" id="PS50112"/>
    </source>
</evidence>
<dbReference type="Gene3D" id="3.30.450.20">
    <property type="entry name" value="PAS domain"/>
    <property type="match status" value="3"/>
</dbReference>
<dbReference type="PROSITE" id="PS50113">
    <property type="entry name" value="PAC"/>
    <property type="match status" value="3"/>
</dbReference>
<dbReference type="InterPro" id="IPR003018">
    <property type="entry name" value="GAF"/>
</dbReference>
<dbReference type="PROSITE" id="PS50887">
    <property type="entry name" value="GGDEF"/>
    <property type="match status" value="1"/>
</dbReference>
<dbReference type="SMART" id="SM00065">
    <property type="entry name" value="GAF"/>
    <property type="match status" value="1"/>
</dbReference>
<feature type="domain" description="PAC" evidence="2">
    <location>
        <begin position="572"/>
        <end position="625"/>
    </location>
</feature>
<dbReference type="CDD" id="cd01948">
    <property type="entry name" value="EAL"/>
    <property type="match status" value="1"/>
</dbReference>
<dbReference type="SMART" id="SM00052">
    <property type="entry name" value="EAL"/>
    <property type="match status" value="1"/>
</dbReference>
<dbReference type="CDD" id="cd01949">
    <property type="entry name" value="GGDEF"/>
    <property type="match status" value="1"/>
</dbReference>
<dbReference type="SUPFAM" id="SSF55781">
    <property type="entry name" value="GAF domain-like"/>
    <property type="match status" value="1"/>
</dbReference>
<dbReference type="CDD" id="cd00130">
    <property type="entry name" value="PAS"/>
    <property type="match status" value="3"/>
</dbReference>
<dbReference type="SMART" id="SM00267">
    <property type="entry name" value="GGDEF"/>
    <property type="match status" value="1"/>
</dbReference>
<dbReference type="Proteomes" id="UP000483379">
    <property type="component" value="Unassembled WGS sequence"/>
</dbReference>
<feature type="domain" description="GGDEF" evidence="4">
    <location>
        <begin position="780"/>
        <end position="913"/>
    </location>
</feature>
<dbReference type="Gene3D" id="3.30.450.40">
    <property type="match status" value="1"/>
</dbReference>
<dbReference type="InterPro" id="IPR000014">
    <property type="entry name" value="PAS"/>
</dbReference>
<dbReference type="SUPFAM" id="SSF55785">
    <property type="entry name" value="PYP-like sensor domain (PAS domain)"/>
    <property type="match status" value="3"/>
</dbReference>
<dbReference type="InterPro" id="IPR000700">
    <property type="entry name" value="PAS-assoc_C"/>
</dbReference>
<dbReference type="PANTHER" id="PTHR44757">
    <property type="entry name" value="DIGUANYLATE CYCLASE DGCP"/>
    <property type="match status" value="1"/>
</dbReference>
<sequence length="1187" mass="132582">MKSKSDPGSVASIREKARLLLRDRAIESIVEELHRGEIQLVDIMEELYLYHREIKLQQEALRASQIFSDQALARFAQLFHNLPVPALALATDGTLKDHNKAAKDALALDCRLFPQLATREDATKLGAALQEARARGHAARSEIRLRSARYETLIADVRLLQLPALESDEPEIICTFVDQTDRIKQRKALVATAEVVDASTTVAVRWEAKPGWPLVYASENVRHWGFPAQAFASGYVHLIDLVHPDDRDRVERCFAAAIDKQQPHFTLTCRLIRADNKVRWVELEASTKRIPGISGPCYQGLIRDVTEREQAQAALRQQLRFKELISEISSLFANSLREELDSKLTEALARIGRFASVDRCYLQQCSGDAPGLRPTHSWWSSRSGKDSERRRHIDASALDLWLPRVAQEPYISIPDVMKLPPEQDALRSELTGQLIRSRLLLPVRSAGQLLGVLGLDSMLKARAWSEEEIRLLRLVSETIASMLVRQRIEVERRASEMRYQHLSASMSDVAYSSLKRAGGRYQIDWITDSAEALTGYAADELVARGGWSALVLLDDRQTFMQRALDIEPGAKTSCELRLRHRDGSTRWVRATTECQEDPDHQGARRLYGGLIDITERKTRETELQRLALLVEQSPSIVVMTDLSGRIEYVNARFSQVTGYAAEEIRGSQIQQLTAEEDHPSPTWLTLWQTLRSGETWRGEIASRTKSGQRLWEQALVTPLRDEQGVISHLVKLGEDISDKKALTERLTYLIHYDPLTGLPNRALMRERIDRALARAKHDGHGVALLSIDLDKLKLINDSLGHSAGDELLREVAQRLQGLLGGEDALGRFGGDNFVLLVSRLDQAQDSVALAEQVREQLEQPIKLADDLARITGSIGIALYPEDSETAEELISHADAALHQAQSDGRRLYRFYTPALNEQLLEQFQLEQALRHGLEHDELMLYYQPRVDIRSGEILSLEALVRWNHPEWGLVEPARFIPIAEATGLILDLGPVVLRAACKQIKAWQEAGVPIVPIAVNLSAKELYQDALATRIAEIMTAASVDPHQLEIEITESATMHSVAKAIEILTALRSLGLALSMDDFGTGHASLSYLNQLPMQTIKIDRSFLTKIGGHTEKGADQHATIVKAIIGLGLNLGLKIIAEGVETASQRDFLIEHGCDVGQGHLFSLPLPAEKIEPLLRSGSVPPTLH</sequence>
<dbReference type="Pfam" id="PF01590">
    <property type="entry name" value="GAF"/>
    <property type="match status" value="1"/>
</dbReference>
<dbReference type="InterPro" id="IPR035919">
    <property type="entry name" value="EAL_sf"/>
</dbReference>
<dbReference type="InterPro" id="IPR029787">
    <property type="entry name" value="Nucleotide_cyclase"/>
</dbReference>
<evidence type="ECO:0000259" key="3">
    <source>
        <dbReference type="PROSITE" id="PS50883"/>
    </source>
</evidence>
<dbReference type="RefSeq" id="WP_164451836.1">
    <property type="nucleotide sequence ID" value="NZ_JAAIJQ010000013.1"/>
</dbReference>
<dbReference type="InterPro" id="IPR029016">
    <property type="entry name" value="GAF-like_dom_sf"/>
</dbReference>